<keyword evidence="4" id="KW-1185">Reference proteome</keyword>
<protein>
    <recommendedName>
        <fullName evidence="2">GerMN domain-containing protein</fullName>
    </recommendedName>
</protein>
<gene>
    <name evidence="3" type="ORF">DSM107010_06550</name>
</gene>
<feature type="transmembrane region" description="Helical" evidence="1">
    <location>
        <begin position="12"/>
        <end position="33"/>
    </location>
</feature>
<reference evidence="3 4" key="1">
    <citation type="journal article" date="2019" name="Genome Biol. Evol.">
        <title>Day and night: Metabolic profiles and evolutionary relationships of six axenic non-marine cyanobacteria.</title>
        <authorList>
            <person name="Will S.E."/>
            <person name="Henke P."/>
            <person name="Boedeker C."/>
            <person name="Huang S."/>
            <person name="Brinkmann H."/>
            <person name="Rohde M."/>
            <person name="Jarek M."/>
            <person name="Friedl T."/>
            <person name="Seufert S."/>
            <person name="Schumacher M."/>
            <person name="Overmann J."/>
            <person name="Neumann-Schaal M."/>
            <person name="Petersen J."/>
        </authorList>
    </citation>
    <scope>NUCLEOTIDE SEQUENCE [LARGE SCALE GENOMIC DNA]</scope>
    <source>
        <strain evidence="3 4">SAG 39.79</strain>
    </source>
</reference>
<dbReference type="Proteomes" id="UP000282574">
    <property type="component" value="Unassembled WGS sequence"/>
</dbReference>
<sequence length="202" mass="21439">MSKQPARSGSSGLIAAIAAVVVVAGGGTAWWIWHSTKSPTSPITPNTVQQSPSPSVQPKVEQTAQVFWLKDTGSNQELVSEAIAATADRQPSTMLKAAFNSLLAGPQKGEVTTTIPARTKLRNVKVEPDGVRVNLSEEFTTGGGSAAMIGRVAQVIYTATSLDPKAKVWIEVEGKPLEVLGGEGLELEQPLTRRSFEENFTL</sequence>
<dbReference type="EMBL" id="RSCK01000003">
    <property type="protein sequence ID" value="RUT14172.1"/>
    <property type="molecule type" value="Genomic_DNA"/>
</dbReference>
<evidence type="ECO:0000313" key="3">
    <source>
        <dbReference type="EMBL" id="RUT14172.1"/>
    </source>
</evidence>
<accession>A0AB37USN8</accession>
<dbReference type="AlphaFoldDB" id="A0AB37USN8"/>
<feature type="domain" description="GerMN" evidence="2">
    <location>
        <begin position="95"/>
        <end position="181"/>
    </location>
</feature>
<comment type="caution">
    <text evidence="3">The sequence shown here is derived from an EMBL/GenBank/DDBJ whole genome shotgun (WGS) entry which is preliminary data.</text>
</comment>
<proteinExistence type="predicted"/>
<dbReference type="InterPro" id="IPR019606">
    <property type="entry name" value="GerMN"/>
</dbReference>
<dbReference type="Pfam" id="PF10646">
    <property type="entry name" value="Germane"/>
    <property type="match status" value="1"/>
</dbReference>
<keyword evidence="1" id="KW-0472">Membrane</keyword>
<dbReference type="SMART" id="SM00909">
    <property type="entry name" value="Germane"/>
    <property type="match status" value="1"/>
</dbReference>
<dbReference type="RefSeq" id="WP_106165971.1">
    <property type="nucleotide sequence ID" value="NZ_JAVKZF010000005.1"/>
</dbReference>
<evidence type="ECO:0000259" key="2">
    <source>
        <dbReference type="SMART" id="SM00909"/>
    </source>
</evidence>
<organism evidence="3 4">
    <name type="scientific">Chroococcidiopsis cubana SAG 39.79</name>
    <dbReference type="NCBI Taxonomy" id="388085"/>
    <lineage>
        <taxon>Bacteria</taxon>
        <taxon>Bacillati</taxon>
        <taxon>Cyanobacteriota</taxon>
        <taxon>Cyanophyceae</taxon>
        <taxon>Chroococcidiopsidales</taxon>
        <taxon>Chroococcidiopsidaceae</taxon>
        <taxon>Chroococcidiopsis</taxon>
    </lineage>
</organism>
<evidence type="ECO:0000256" key="1">
    <source>
        <dbReference type="SAM" id="Phobius"/>
    </source>
</evidence>
<name>A0AB37USN8_9CYAN</name>
<keyword evidence="1" id="KW-0812">Transmembrane</keyword>
<keyword evidence="1" id="KW-1133">Transmembrane helix</keyword>
<evidence type="ECO:0000313" key="4">
    <source>
        <dbReference type="Proteomes" id="UP000282574"/>
    </source>
</evidence>